<dbReference type="NCBIfam" id="TIGR04056">
    <property type="entry name" value="OMP_RagA_SusC"/>
    <property type="match status" value="1"/>
</dbReference>
<dbReference type="EMBL" id="OCNH01000002">
    <property type="protein sequence ID" value="SOD89621.1"/>
    <property type="molecule type" value="Genomic_DNA"/>
</dbReference>
<evidence type="ECO:0000313" key="10">
    <source>
        <dbReference type="EMBL" id="SOD89621.1"/>
    </source>
</evidence>
<feature type="domain" description="TonB-dependent receptor plug" evidence="9">
    <location>
        <begin position="115"/>
        <end position="241"/>
    </location>
</feature>
<keyword evidence="6 7" id="KW-0998">Cell outer membrane</keyword>
<dbReference type="InterPro" id="IPR039426">
    <property type="entry name" value="TonB-dep_rcpt-like"/>
</dbReference>
<evidence type="ECO:0000256" key="1">
    <source>
        <dbReference type="ARBA" id="ARBA00004571"/>
    </source>
</evidence>
<keyword evidence="3 7" id="KW-1134">Transmembrane beta strand</keyword>
<feature type="chain" id="PRO_5013307273" evidence="8">
    <location>
        <begin position="21"/>
        <end position="1056"/>
    </location>
</feature>
<dbReference type="InterPro" id="IPR008969">
    <property type="entry name" value="CarboxyPept-like_regulatory"/>
</dbReference>
<dbReference type="Gene3D" id="2.60.40.1120">
    <property type="entry name" value="Carboxypeptidase-like, regulatory domain"/>
    <property type="match status" value="1"/>
</dbReference>
<dbReference type="NCBIfam" id="TIGR04057">
    <property type="entry name" value="SusC_RagA_signa"/>
    <property type="match status" value="1"/>
</dbReference>
<evidence type="ECO:0000313" key="11">
    <source>
        <dbReference type="Proteomes" id="UP000219452"/>
    </source>
</evidence>
<dbReference type="PROSITE" id="PS52016">
    <property type="entry name" value="TONB_DEPENDENT_REC_3"/>
    <property type="match status" value="1"/>
</dbReference>
<gene>
    <name evidence="10" type="ORF">SAMN06269250_3133</name>
</gene>
<sequence>MKKLVLVFLLLIGALCRSEAQTQLISGKVTSPENEGIPGVNVLVKGATTGTVTKADGTYQITVPTNAKTLVYSFIGYKTVDIPLDGRTTVDVKLVADLTNLDEVVVTANAIVREKKELGYAVSTVGGSELVKARDPNVLNSMAGRVAGVRISQQSGSVGGSTRVMIRGANSLSSSSEPLFVVDGVPISNSSFNGSETDIVTGGVDVGNRAGDLNPDDIESMNVLKGAAASALYGSRARNGVIVITTKRGKAGSKKMNISVNSSYRTDNVLRVPDTQSQYGPGTRGVYNPRLGNGWGPEISSITGPVLDYTGATVQRLTAYPDNWKNFFVTGQTAINSLSMDGASDQGDYRIGFTNLNQTGTVPGSKLGRNTFAINAGRKITDKLTSRVWLNYVRTTSDGRPQQGSNTTNILSTILAGLSPTIDINDLKNNLFAPATQTVPAGWTGNLARAIDLDGIQNNPYFVTAFNKFSNSVDRVYGGTSLSYDVAPWFNVTGRVGTDFFSETRRSTTRRGTRGRLNGQFDTNEIYERELQSDLIGTITRRLSDDWTFKGIVGHQFNQRTIRRSRVLSDGLNIDQLYTFANAQSNVASNFYSRREIFGAYGDFSFDYRNFLFLNVTGRNDWSSTLPVNNNSYFYPSVSGSFILTEAFPNLGIVKRDILSYAKLRANYANVGSDEDPYQLAFTYNPLTQASDIYTFNILYPIGGASAFGATNVLPPTNLRPQQQTSYEFGTELKFFGGRLGLDLTYYRNLNYDQIISIAVPQSTGYSARRLNVGEISNTGVEAMLTVTPLKTSSGFRWDAAFNFNRNRNRVESLADGLTEFVTTSGDGFGIFVVARPGETFNIQGVGWLRDPQGNIVINPTTGLRTAGPRRLLGNIYPDWTMGINNSFSYKGIDFNFLVDVRKGGVINSQTVGIVRSGGMAAETAVNNRTPFIDPGVIRNPDGTYRPNDVPVASVQQYWNQLDNSVSPETNTFDGSYTKLREVRIAYNLPRALVSKTPFGSIAFGVEGRNLWIIHSNVPHIDPEANVLGTGLIGEGLERGSIPSSRSIGANLRFTF</sequence>
<keyword evidence="8" id="KW-0732">Signal</keyword>
<evidence type="ECO:0000256" key="6">
    <source>
        <dbReference type="ARBA" id="ARBA00023237"/>
    </source>
</evidence>
<dbReference type="Gene3D" id="2.170.130.10">
    <property type="entry name" value="TonB-dependent receptor, plug domain"/>
    <property type="match status" value="1"/>
</dbReference>
<dbReference type="SUPFAM" id="SSF56935">
    <property type="entry name" value="Porins"/>
    <property type="match status" value="1"/>
</dbReference>
<evidence type="ECO:0000259" key="9">
    <source>
        <dbReference type="Pfam" id="PF07715"/>
    </source>
</evidence>
<dbReference type="Proteomes" id="UP000219452">
    <property type="component" value="Unassembled WGS sequence"/>
</dbReference>
<evidence type="ECO:0000256" key="3">
    <source>
        <dbReference type="ARBA" id="ARBA00022452"/>
    </source>
</evidence>
<protein>
    <submittedName>
        <fullName evidence="10">TonB-linked outer membrane protein, SusC/RagA family</fullName>
    </submittedName>
</protein>
<dbReference type="SUPFAM" id="SSF49464">
    <property type="entry name" value="Carboxypeptidase regulatory domain-like"/>
    <property type="match status" value="1"/>
</dbReference>
<dbReference type="InterPro" id="IPR036942">
    <property type="entry name" value="Beta-barrel_TonB_sf"/>
</dbReference>
<evidence type="ECO:0000256" key="2">
    <source>
        <dbReference type="ARBA" id="ARBA00022448"/>
    </source>
</evidence>
<dbReference type="Pfam" id="PF07715">
    <property type="entry name" value="Plug"/>
    <property type="match status" value="1"/>
</dbReference>
<reference evidence="11" key="1">
    <citation type="submission" date="2017-09" db="EMBL/GenBank/DDBJ databases">
        <authorList>
            <person name="Varghese N."/>
            <person name="Submissions S."/>
        </authorList>
    </citation>
    <scope>NUCLEOTIDE SEQUENCE [LARGE SCALE GENOMIC DNA]</scope>
    <source>
        <strain evidence="11">DSM 29961</strain>
    </source>
</reference>
<dbReference type="AlphaFoldDB" id="A0A286G269"/>
<accession>A0A286G269</accession>
<keyword evidence="5 7" id="KW-0472">Membrane</keyword>
<evidence type="ECO:0000256" key="5">
    <source>
        <dbReference type="ARBA" id="ARBA00023136"/>
    </source>
</evidence>
<dbReference type="GO" id="GO:0009279">
    <property type="term" value="C:cell outer membrane"/>
    <property type="evidence" value="ECO:0007669"/>
    <property type="project" value="UniProtKB-SubCell"/>
</dbReference>
<dbReference type="Gene3D" id="2.40.170.20">
    <property type="entry name" value="TonB-dependent receptor, beta-barrel domain"/>
    <property type="match status" value="1"/>
</dbReference>
<organism evidence="10 11">
    <name type="scientific">Spirosoma fluviale</name>
    <dbReference type="NCBI Taxonomy" id="1597977"/>
    <lineage>
        <taxon>Bacteria</taxon>
        <taxon>Pseudomonadati</taxon>
        <taxon>Bacteroidota</taxon>
        <taxon>Cytophagia</taxon>
        <taxon>Cytophagales</taxon>
        <taxon>Cytophagaceae</taxon>
        <taxon>Spirosoma</taxon>
    </lineage>
</organism>
<dbReference type="Pfam" id="PF13715">
    <property type="entry name" value="CarbopepD_reg_2"/>
    <property type="match status" value="1"/>
</dbReference>
<keyword evidence="2 7" id="KW-0813">Transport</keyword>
<dbReference type="InterPro" id="IPR037066">
    <property type="entry name" value="Plug_dom_sf"/>
</dbReference>
<comment type="similarity">
    <text evidence="7">Belongs to the TonB-dependent receptor family.</text>
</comment>
<evidence type="ECO:0000256" key="4">
    <source>
        <dbReference type="ARBA" id="ARBA00022692"/>
    </source>
</evidence>
<dbReference type="RefSeq" id="WP_097126720.1">
    <property type="nucleotide sequence ID" value="NZ_OCNH01000002.1"/>
</dbReference>
<evidence type="ECO:0000256" key="8">
    <source>
        <dbReference type="SAM" id="SignalP"/>
    </source>
</evidence>
<comment type="subcellular location">
    <subcellularLocation>
        <location evidence="1 7">Cell outer membrane</location>
        <topology evidence="1 7">Multi-pass membrane protein</topology>
    </subcellularLocation>
</comment>
<dbReference type="InterPro" id="IPR012910">
    <property type="entry name" value="Plug_dom"/>
</dbReference>
<evidence type="ECO:0000256" key="7">
    <source>
        <dbReference type="PROSITE-ProRule" id="PRU01360"/>
    </source>
</evidence>
<keyword evidence="11" id="KW-1185">Reference proteome</keyword>
<keyword evidence="4 7" id="KW-0812">Transmembrane</keyword>
<proteinExistence type="inferred from homology"/>
<dbReference type="OrthoDB" id="9768177at2"/>
<feature type="signal peptide" evidence="8">
    <location>
        <begin position="1"/>
        <end position="20"/>
    </location>
</feature>
<dbReference type="InterPro" id="IPR023996">
    <property type="entry name" value="TonB-dep_OMP_SusC/RagA"/>
</dbReference>
<name>A0A286G269_9BACT</name>
<dbReference type="InterPro" id="IPR023997">
    <property type="entry name" value="TonB-dep_OMP_SusC/RagA_CS"/>
</dbReference>